<proteinExistence type="predicted"/>
<dbReference type="OrthoDB" id="7030137at2"/>
<name>A0A1H9YZT2_9BACT</name>
<dbReference type="AlphaFoldDB" id="A0A1H9YZT2"/>
<evidence type="ECO:0000313" key="2">
    <source>
        <dbReference type="EMBL" id="SES74117.1"/>
    </source>
</evidence>
<dbReference type="STRING" id="82805.SAMN04487998_0138"/>
<sequence length="138" mass="14675">MSAPEDAMLYRVTQGFLRAGRVLDRASSVLLLATLGRALLPLAPGAAFGLVVALLLAALAKYYAWRVALDAEFFALLHKQPEAAPGFDAALAGFLGRAVSPARTPASRWRGARQLVRRQALVVAAQLLAVGALLIWGR</sequence>
<feature type="transmembrane region" description="Helical" evidence="1">
    <location>
        <begin position="120"/>
        <end position="137"/>
    </location>
</feature>
<keyword evidence="1" id="KW-0472">Membrane</keyword>
<evidence type="ECO:0000256" key="1">
    <source>
        <dbReference type="SAM" id="Phobius"/>
    </source>
</evidence>
<keyword evidence="1" id="KW-0812">Transmembrane</keyword>
<keyword evidence="3" id="KW-1185">Reference proteome</keyword>
<reference evidence="3" key="1">
    <citation type="submission" date="2016-10" db="EMBL/GenBank/DDBJ databases">
        <authorList>
            <person name="Varghese N."/>
            <person name="Submissions S."/>
        </authorList>
    </citation>
    <scope>NUCLEOTIDE SEQUENCE [LARGE SCALE GENOMIC DNA]</scope>
    <source>
        <strain evidence="3">DSM 15310</strain>
    </source>
</reference>
<dbReference type="Proteomes" id="UP000198697">
    <property type="component" value="Unassembled WGS sequence"/>
</dbReference>
<dbReference type="RefSeq" id="WP_092767294.1">
    <property type="nucleotide sequence ID" value="NZ_FOHS01000001.1"/>
</dbReference>
<dbReference type="EMBL" id="FOHS01000001">
    <property type="protein sequence ID" value="SES74117.1"/>
    <property type="molecule type" value="Genomic_DNA"/>
</dbReference>
<accession>A0A1H9YZT2</accession>
<gene>
    <name evidence="2" type="ORF">SAMN04487998_0138</name>
</gene>
<keyword evidence="1" id="KW-1133">Transmembrane helix</keyword>
<organism evidence="2 3">
    <name type="scientific">Hymenobacter actinosclerus</name>
    <dbReference type="NCBI Taxonomy" id="82805"/>
    <lineage>
        <taxon>Bacteria</taxon>
        <taxon>Pseudomonadati</taxon>
        <taxon>Bacteroidota</taxon>
        <taxon>Cytophagia</taxon>
        <taxon>Cytophagales</taxon>
        <taxon>Hymenobacteraceae</taxon>
        <taxon>Hymenobacter</taxon>
    </lineage>
</organism>
<protein>
    <submittedName>
        <fullName evidence="2">Uncharacterized protein</fullName>
    </submittedName>
</protein>
<evidence type="ECO:0000313" key="3">
    <source>
        <dbReference type="Proteomes" id="UP000198697"/>
    </source>
</evidence>
<feature type="transmembrane region" description="Helical" evidence="1">
    <location>
        <begin position="38"/>
        <end position="59"/>
    </location>
</feature>